<keyword evidence="4" id="KW-0812">Transmembrane</keyword>
<gene>
    <name evidence="9" type="ORF">ELS83_13840</name>
</gene>
<evidence type="ECO:0000256" key="6">
    <source>
        <dbReference type="ARBA" id="ARBA00023136"/>
    </source>
</evidence>
<evidence type="ECO:0008006" key="11">
    <source>
        <dbReference type="Google" id="ProtNLM"/>
    </source>
</evidence>
<evidence type="ECO:0000256" key="1">
    <source>
        <dbReference type="ARBA" id="ARBA00004571"/>
    </source>
</evidence>
<dbReference type="SUPFAM" id="SSF56935">
    <property type="entry name" value="Porins"/>
    <property type="match status" value="1"/>
</dbReference>
<evidence type="ECO:0000256" key="8">
    <source>
        <dbReference type="SAM" id="SignalP"/>
    </source>
</evidence>
<dbReference type="InterPro" id="IPR039426">
    <property type="entry name" value="TonB-dep_rcpt-like"/>
</dbReference>
<comment type="subcellular location">
    <subcellularLocation>
        <location evidence="1">Cell outer membrane</location>
        <topology evidence="1">Multi-pass membrane protein</topology>
    </subcellularLocation>
</comment>
<evidence type="ECO:0000256" key="4">
    <source>
        <dbReference type="ARBA" id="ARBA00022692"/>
    </source>
</evidence>
<reference evidence="9 10" key="1">
    <citation type="submission" date="2018-12" db="EMBL/GenBank/DDBJ databases">
        <title>Marinifilum JC070 sp. nov., a marine bacterium isolated from Yongle Blue Hole in the South China Sea.</title>
        <authorList>
            <person name="Fu T."/>
        </authorList>
    </citation>
    <scope>NUCLEOTIDE SEQUENCE [LARGE SCALE GENOMIC DNA]</scope>
    <source>
        <strain evidence="9 10">JC070</strain>
    </source>
</reference>
<name>A0ABX1WYA9_9BACT</name>
<evidence type="ECO:0000256" key="7">
    <source>
        <dbReference type="ARBA" id="ARBA00023237"/>
    </source>
</evidence>
<dbReference type="InterPro" id="IPR036942">
    <property type="entry name" value="Beta-barrel_TonB_sf"/>
</dbReference>
<keyword evidence="2" id="KW-0813">Transport</keyword>
<protein>
    <recommendedName>
        <fullName evidence="11">TonB-dependent receptor</fullName>
    </recommendedName>
</protein>
<evidence type="ECO:0000256" key="2">
    <source>
        <dbReference type="ARBA" id="ARBA00022448"/>
    </source>
</evidence>
<keyword evidence="7" id="KW-0998">Cell outer membrane</keyword>
<dbReference type="Gene3D" id="2.40.170.20">
    <property type="entry name" value="TonB-dependent receptor, beta-barrel domain"/>
    <property type="match status" value="1"/>
</dbReference>
<keyword evidence="10" id="KW-1185">Reference proteome</keyword>
<dbReference type="PANTHER" id="PTHR30069">
    <property type="entry name" value="TONB-DEPENDENT OUTER MEMBRANE RECEPTOR"/>
    <property type="match status" value="1"/>
</dbReference>
<evidence type="ECO:0000256" key="3">
    <source>
        <dbReference type="ARBA" id="ARBA00022452"/>
    </source>
</evidence>
<feature type="chain" id="PRO_5045854200" description="TonB-dependent receptor" evidence="8">
    <location>
        <begin position="22"/>
        <end position="583"/>
    </location>
</feature>
<dbReference type="RefSeq" id="WP_171596173.1">
    <property type="nucleotide sequence ID" value="NZ_RZNH01000024.1"/>
</dbReference>
<dbReference type="Proteomes" id="UP000732105">
    <property type="component" value="Unassembled WGS sequence"/>
</dbReference>
<evidence type="ECO:0000313" key="10">
    <source>
        <dbReference type="Proteomes" id="UP000732105"/>
    </source>
</evidence>
<keyword evidence="5 8" id="KW-0732">Signal</keyword>
<comment type="caution">
    <text evidence="9">The sequence shown here is derived from an EMBL/GenBank/DDBJ whole genome shotgun (WGS) entry which is preliminary data.</text>
</comment>
<evidence type="ECO:0000256" key="5">
    <source>
        <dbReference type="ARBA" id="ARBA00022729"/>
    </source>
</evidence>
<keyword evidence="3" id="KW-1134">Transmembrane beta strand</keyword>
<sequence length="583" mass="66045">MLKKIVLAIVVFGFSYSVAQAQEQRELNKEVKVKTTYQPKINKALRLGKLPVIQDTATFVPSFDYFIQAKPLSVGFWPAEIPAAKMLGEPLKKLHSHELTLAGGNYSTLFGDYRFNNQRSKTADIGVHLRHYSTNGELTLEDDDKVKPDFTEQLAEVYGTAYLDEGKISGKLFYKHSGFNYYGFPQEDDVENYLSDLFPYEEQKLNNFGLNAYYQSTFNDEEKLNFGLGLKYEHFSDDIDVKENDILLSGNAKIRRGDAFWSLGSDFDYFATTGLNDWGDNEPVTERKSMKWSITPSYLLQTGSLNLHLGVNAVLAMGDDSETKLYPDVKIDLELVDGIMSFFAGVNGDLQMNRYKDIVEENRFIFSGLDVKPSNVKYKLYGGLRGSLSSNSSFSLIAEYSDVEDMYFFTRSSVGMSAEPSGFTISESNKFEVASDDVTMLKLGAEIGIAWTDKLKLNAAVWYYNYQMDELEEPWHKPEFELDVNALYQFNKELSFQAGVNIIGKRSFYFIDSTTENGIITNAWMASGELDAVYDLNVGANYQINEHFSAFGQVNNLFADKYYQWDGYPSQGLNFLLGIKISL</sequence>
<feature type="signal peptide" evidence="8">
    <location>
        <begin position="1"/>
        <end position="21"/>
    </location>
</feature>
<keyword evidence="6" id="KW-0472">Membrane</keyword>
<dbReference type="EMBL" id="RZNH01000024">
    <property type="protein sequence ID" value="NOU60901.1"/>
    <property type="molecule type" value="Genomic_DNA"/>
</dbReference>
<accession>A0ABX1WYA9</accession>
<proteinExistence type="predicted"/>
<organism evidence="9 10">
    <name type="scientific">Marinifilum caeruleilacunae</name>
    <dbReference type="NCBI Taxonomy" id="2499076"/>
    <lineage>
        <taxon>Bacteria</taxon>
        <taxon>Pseudomonadati</taxon>
        <taxon>Bacteroidota</taxon>
        <taxon>Bacteroidia</taxon>
        <taxon>Marinilabiliales</taxon>
        <taxon>Marinifilaceae</taxon>
    </lineage>
</organism>
<dbReference type="PANTHER" id="PTHR30069:SF29">
    <property type="entry name" value="HEMOGLOBIN AND HEMOGLOBIN-HAPTOGLOBIN-BINDING PROTEIN 1-RELATED"/>
    <property type="match status" value="1"/>
</dbReference>
<evidence type="ECO:0000313" key="9">
    <source>
        <dbReference type="EMBL" id="NOU60901.1"/>
    </source>
</evidence>